<comment type="caution">
    <text evidence="6">The sequence shown here is derived from an EMBL/GenBank/DDBJ whole genome shotgun (WGS) entry which is preliminary data.</text>
</comment>
<dbReference type="GO" id="GO:0000124">
    <property type="term" value="C:SAGA complex"/>
    <property type="evidence" value="ECO:0007669"/>
    <property type="project" value="TreeGrafter"/>
</dbReference>
<dbReference type="PANTHER" id="PTHR21277">
    <property type="entry name" value="TRANSCRIPTIONAL ADAPTER 1"/>
    <property type="match status" value="1"/>
</dbReference>
<evidence type="ECO:0008006" key="8">
    <source>
        <dbReference type="Google" id="ProtNLM"/>
    </source>
</evidence>
<dbReference type="GO" id="GO:0006357">
    <property type="term" value="P:regulation of transcription by RNA polymerase II"/>
    <property type="evidence" value="ECO:0007669"/>
    <property type="project" value="TreeGrafter"/>
</dbReference>
<dbReference type="Pfam" id="PF12767">
    <property type="entry name" value="SAGA-Tad1"/>
    <property type="match status" value="1"/>
</dbReference>
<evidence type="ECO:0000256" key="5">
    <source>
        <dbReference type="SAM" id="MobiDB-lite"/>
    </source>
</evidence>
<keyword evidence="3" id="KW-0804">Transcription</keyword>
<dbReference type="EMBL" id="JAWIZZ010000053">
    <property type="protein sequence ID" value="KAK5778267.1"/>
    <property type="molecule type" value="Genomic_DNA"/>
</dbReference>
<evidence type="ECO:0000313" key="6">
    <source>
        <dbReference type="EMBL" id="KAK5778267.1"/>
    </source>
</evidence>
<keyword evidence="2" id="KW-0805">Transcription regulation</keyword>
<feature type="compositionally biased region" description="Basic and acidic residues" evidence="5">
    <location>
        <begin position="462"/>
        <end position="474"/>
    </location>
</feature>
<dbReference type="CDD" id="cd22933">
    <property type="entry name" value="HFD_HFI1"/>
    <property type="match status" value="1"/>
</dbReference>
<keyword evidence="7" id="KW-1185">Reference proteome</keyword>
<organism evidence="6 7">
    <name type="scientific">Arxiozyma heterogenica</name>
    <dbReference type="NCBI Taxonomy" id="278026"/>
    <lineage>
        <taxon>Eukaryota</taxon>
        <taxon>Fungi</taxon>
        <taxon>Dikarya</taxon>
        <taxon>Ascomycota</taxon>
        <taxon>Saccharomycotina</taxon>
        <taxon>Saccharomycetes</taxon>
        <taxon>Saccharomycetales</taxon>
        <taxon>Saccharomycetaceae</taxon>
        <taxon>Arxiozyma</taxon>
    </lineage>
</organism>
<dbReference type="PANTHER" id="PTHR21277:SF5">
    <property type="entry name" value="TRANSCRIPTIONAL ADAPTER 1"/>
    <property type="match status" value="1"/>
</dbReference>
<reference evidence="7" key="1">
    <citation type="submission" date="2023-07" db="EMBL/GenBank/DDBJ databases">
        <title>A draft genome of Kazachstania heterogenica Y-27499.</title>
        <authorList>
            <person name="Donic C."/>
            <person name="Kralova J.S."/>
            <person name="Fidel L."/>
            <person name="Ben-Dor S."/>
            <person name="Jung S."/>
        </authorList>
    </citation>
    <scope>NUCLEOTIDE SEQUENCE [LARGE SCALE GENOMIC DNA]</scope>
    <source>
        <strain evidence="7">Y27499</strain>
    </source>
</reference>
<proteinExistence type="predicted"/>
<name>A0AAN7WMW5_9SACH</name>
<evidence type="ECO:0000256" key="3">
    <source>
        <dbReference type="ARBA" id="ARBA00023163"/>
    </source>
</evidence>
<dbReference type="Proteomes" id="UP001306508">
    <property type="component" value="Unassembled WGS sequence"/>
</dbReference>
<evidence type="ECO:0000256" key="1">
    <source>
        <dbReference type="ARBA" id="ARBA00004123"/>
    </source>
</evidence>
<dbReference type="GO" id="GO:0003713">
    <property type="term" value="F:transcription coactivator activity"/>
    <property type="evidence" value="ECO:0007669"/>
    <property type="project" value="TreeGrafter"/>
</dbReference>
<evidence type="ECO:0000313" key="7">
    <source>
        <dbReference type="Proteomes" id="UP001306508"/>
    </source>
</evidence>
<sequence>MGELSEGQGKPQTSLGTSSLMKRTLSSNSILSKHQLNNKHISSTGSLSHLSNINLHTNSGVNVTLSPLIKKELNLTNQRLDLGIWIEEFIAILGKESWIKYAQVISFFILGKLSRMELVKQLDQIFEENLADDNARNSNNDNTNNNGNKESRLLHEQRHKLTRLHNQLLLGIFANSLRDSPMNKSDKAWGFQNGDRSTNRNVRRVNKHNSQIEMYKKIVMSLPKNDRNRLKTITREAGKRGFIYCTVLQNRLHNVPKIPIVTNQETLKRVKKNNLKTPLEWSQDIVNGFNAPLSIDSYSLPDNDTLTLRMTGIAREHGLVGFVDSKCVDMVSIALDHYLKKVIELAIDSVRYRRKKYSEYYDLNDEGVYVPVSGLGMDFGLTENVLTISNEKNENNGEQENLENNQPKISLTNEDIQAALTIFPNLVEPSTGIFQTLTSISLYNEDELVETRSSIDDLPQFKGERPSSKPIDDRNIGTREELNWLIKDILSDE</sequence>
<accession>A0AAN7WMW5</accession>
<evidence type="ECO:0000256" key="4">
    <source>
        <dbReference type="ARBA" id="ARBA00023242"/>
    </source>
</evidence>
<keyword evidence="4" id="KW-0539">Nucleus</keyword>
<evidence type="ECO:0000256" key="2">
    <source>
        <dbReference type="ARBA" id="ARBA00023015"/>
    </source>
</evidence>
<dbReference type="InterPro" id="IPR024738">
    <property type="entry name" value="Hfi1/Tada1"/>
</dbReference>
<dbReference type="GO" id="GO:0005634">
    <property type="term" value="C:nucleus"/>
    <property type="evidence" value="ECO:0007669"/>
    <property type="project" value="UniProtKB-SubCell"/>
</dbReference>
<dbReference type="AlphaFoldDB" id="A0AAN7WMW5"/>
<protein>
    <recommendedName>
        <fullName evidence="8">Transcriptional coactivator HFI1/ADA1</fullName>
    </recommendedName>
</protein>
<feature type="region of interest" description="Disordered" evidence="5">
    <location>
        <begin position="455"/>
        <end position="474"/>
    </location>
</feature>
<gene>
    <name evidence="6" type="ORF">RI543_003926</name>
</gene>
<comment type="subcellular location">
    <subcellularLocation>
        <location evidence="1">Nucleus</location>
    </subcellularLocation>
</comment>